<feature type="region of interest" description="Disordered" evidence="1">
    <location>
        <begin position="41"/>
        <end position="64"/>
    </location>
</feature>
<sequence>MRRRRRNSKGGLAVRNPVPAKCSCHTGQLRYFFAARLSIGSQDSDRSDSTKIPSDDGSFGDEAPRVTMNKCNIKVLSQEEESDKAEPYQHEFCVALMKPSDSEADKVGLRDRRRIRPDAIVAAADIVYNKEKLPARECAQVFARDRFQLFARFRGLMCIFDAGAPAFRLWWASNPGAITHLLTCWIEHNNSLDAKGQTVVLGASLNVFDDLDWGALRLKQMFAAEIIRLETESHHPSVQKNVSIILHRFPEIRSLACAASAPDTRAGALRKPPIWT</sequence>
<dbReference type="EMBL" id="CAMXCT020001999">
    <property type="protein sequence ID" value="CAL1148174.1"/>
    <property type="molecule type" value="Genomic_DNA"/>
</dbReference>
<accession>A0A9P1CMA4</accession>
<reference evidence="2" key="1">
    <citation type="submission" date="2022-10" db="EMBL/GenBank/DDBJ databases">
        <authorList>
            <person name="Chen Y."/>
            <person name="Dougan E. K."/>
            <person name="Chan C."/>
            <person name="Rhodes N."/>
            <person name="Thang M."/>
        </authorList>
    </citation>
    <scope>NUCLEOTIDE SEQUENCE</scope>
</reference>
<reference evidence="3" key="2">
    <citation type="submission" date="2024-04" db="EMBL/GenBank/DDBJ databases">
        <authorList>
            <person name="Chen Y."/>
            <person name="Shah S."/>
            <person name="Dougan E. K."/>
            <person name="Thang M."/>
            <person name="Chan C."/>
        </authorList>
    </citation>
    <scope>NUCLEOTIDE SEQUENCE [LARGE SCALE GENOMIC DNA]</scope>
</reference>
<evidence type="ECO:0000256" key="1">
    <source>
        <dbReference type="SAM" id="MobiDB-lite"/>
    </source>
</evidence>
<evidence type="ECO:0000313" key="3">
    <source>
        <dbReference type="EMBL" id="CAL1148174.1"/>
    </source>
</evidence>
<gene>
    <name evidence="2" type="ORF">C1SCF055_LOCUS21419</name>
</gene>
<protein>
    <submittedName>
        <fullName evidence="2">Uncharacterized protein</fullName>
    </submittedName>
</protein>
<keyword evidence="4" id="KW-1185">Reference proteome</keyword>
<proteinExistence type="predicted"/>
<dbReference type="EMBL" id="CAMXCT010001999">
    <property type="protein sequence ID" value="CAI3994799.1"/>
    <property type="molecule type" value="Genomic_DNA"/>
</dbReference>
<dbReference type="Proteomes" id="UP001152797">
    <property type="component" value="Unassembled WGS sequence"/>
</dbReference>
<name>A0A9P1CMA4_9DINO</name>
<comment type="caution">
    <text evidence="2">The sequence shown here is derived from an EMBL/GenBank/DDBJ whole genome shotgun (WGS) entry which is preliminary data.</text>
</comment>
<dbReference type="AlphaFoldDB" id="A0A9P1CMA4"/>
<organism evidence="2">
    <name type="scientific">Cladocopium goreaui</name>
    <dbReference type="NCBI Taxonomy" id="2562237"/>
    <lineage>
        <taxon>Eukaryota</taxon>
        <taxon>Sar</taxon>
        <taxon>Alveolata</taxon>
        <taxon>Dinophyceae</taxon>
        <taxon>Suessiales</taxon>
        <taxon>Symbiodiniaceae</taxon>
        <taxon>Cladocopium</taxon>
    </lineage>
</organism>
<dbReference type="EMBL" id="CAMXCT030001999">
    <property type="protein sequence ID" value="CAL4782111.1"/>
    <property type="molecule type" value="Genomic_DNA"/>
</dbReference>
<evidence type="ECO:0000313" key="2">
    <source>
        <dbReference type="EMBL" id="CAI3994799.1"/>
    </source>
</evidence>
<evidence type="ECO:0000313" key="4">
    <source>
        <dbReference type="Proteomes" id="UP001152797"/>
    </source>
</evidence>